<feature type="region of interest" description="Disordered" evidence="1">
    <location>
        <begin position="49"/>
        <end position="91"/>
    </location>
</feature>
<evidence type="ECO:0000313" key="4">
    <source>
        <dbReference type="WBParaSite" id="ECPE_0001708201-mRNA-1"/>
    </source>
</evidence>
<accession>A0A183BCV3</accession>
<evidence type="ECO:0000256" key="1">
    <source>
        <dbReference type="SAM" id="MobiDB-lite"/>
    </source>
</evidence>
<gene>
    <name evidence="2" type="ORF">ECPE_LOCUS17038</name>
</gene>
<sequence>MHDCWAYNPDARPTFRQLLAVFQHLATSIYENVEPPEVGATNKSRAAIKNGLVPLVPPPVRQSSSEGNDSRPTGNGALGQPIMELTSTNGS</sequence>
<feature type="compositionally biased region" description="Polar residues" evidence="1">
    <location>
        <begin position="61"/>
        <end position="73"/>
    </location>
</feature>
<dbReference type="Proteomes" id="UP000272942">
    <property type="component" value="Unassembled WGS sequence"/>
</dbReference>
<dbReference type="WBParaSite" id="ECPE_0001708201-mRNA-1">
    <property type="protein sequence ID" value="ECPE_0001708201-mRNA-1"/>
    <property type="gene ID" value="ECPE_0001708201"/>
</dbReference>
<proteinExistence type="predicted"/>
<evidence type="ECO:0000313" key="3">
    <source>
        <dbReference type="Proteomes" id="UP000272942"/>
    </source>
</evidence>
<keyword evidence="3" id="KW-1185">Reference proteome</keyword>
<evidence type="ECO:0000313" key="2">
    <source>
        <dbReference type="EMBL" id="VDP94315.1"/>
    </source>
</evidence>
<dbReference type="AlphaFoldDB" id="A0A183BCV3"/>
<reference evidence="2 3" key="2">
    <citation type="submission" date="2018-11" db="EMBL/GenBank/DDBJ databases">
        <authorList>
            <consortium name="Pathogen Informatics"/>
        </authorList>
    </citation>
    <scope>NUCLEOTIDE SEQUENCE [LARGE SCALE GENOMIC DNA]</scope>
    <source>
        <strain evidence="2 3">Egypt</strain>
    </source>
</reference>
<protein>
    <submittedName>
        <fullName evidence="4">PK_Tyr_Ser-Thr domain-containing protein</fullName>
    </submittedName>
</protein>
<dbReference type="OrthoDB" id="535945at2759"/>
<organism evidence="4">
    <name type="scientific">Echinostoma caproni</name>
    <dbReference type="NCBI Taxonomy" id="27848"/>
    <lineage>
        <taxon>Eukaryota</taxon>
        <taxon>Metazoa</taxon>
        <taxon>Spiralia</taxon>
        <taxon>Lophotrochozoa</taxon>
        <taxon>Platyhelminthes</taxon>
        <taxon>Trematoda</taxon>
        <taxon>Digenea</taxon>
        <taxon>Plagiorchiida</taxon>
        <taxon>Echinostomata</taxon>
        <taxon>Echinostomatoidea</taxon>
        <taxon>Echinostomatidae</taxon>
        <taxon>Echinostoma</taxon>
    </lineage>
</organism>
<dbReference type="EMBL" id="UZAN01067169">
    <property type="protein sequence ID" value="VDP94315.1"/>
    <property type="molecule type" value="Genomic_DNA"/>
</dbReference>
<name>A0A183BCV3_9TREM</name>
<reference evidence="4" key="1">
    <citation type="submission" date="2016-06" db="UniProtKB">
        <authorList>
            <consortium name="WormBaseParasite"/>
        </authorList>
    </citation>
    <scope>IDENTIFICATION</scope>
</reference>